<dbReference type="SUPFAM" id="SSF51735">
    <property type="entry name" value="NAD(P)-binding Rossmann-fold domains"/>
    <property type="match status" value="1"/>
</dbReference>
<dbReference type="PANTHER" id="PTHR45458:SF3">
    <property type="entry name" value="CHAIN DEHYDROGENASE (ATSC), PUTATIVE-RELATED"/>
    <property type="match status" value="1"/>
</dbReference>
<dbReference type="EMBL" id="KZ857408">
    <property type="protein sequence ID" value="RDX48974.1"/>
    <property type="molecule type" value="Genomic_DNA"/>
</dbReference>
<gene>
    <name evidence="1" type="ORF">OH76DRAFT_1519648</name>
</gene>
<keyword evidence="2" id="KW-1185">Reference proteome</keyword>
<dbReference type="InterPro" id="IPR036291">
    <property type="entry name" value="NAD(P)-bd_dom_sf"/>
</dbReference>
<evidence type="ECO:0000313" key="1">
    <source>
        <dbReference type="EMBL" id="RDX48974.1"/>
    </source>
</evidence>
<dbReference type="OrthoDB" id="9876299at2759"/>
<organism evidence="1 2">
    <name type="scientific">Lentinus brumalis</name>
    <dbReference type="NCBI Taxonomy" id="2498619"/>
    <lineage>
        <taxon>Eukaryota</taxon>
        <taxon>Fungi</taxon>
        <taxon>Dikarya</taxon>
        <taxon>Basidiomycota</taxon>
        <taxon>Agaricomycotina</taxon>
        <taxon>Agaricomycetes</taxon>
        <taxon>Polyporales</taxon>
        <taxon>Polyporaceae</taxon>
        <taxon>Lentinus</taxon>
    </lineage>
</organism>
<accession>A0A371D8W1</accession>
<dbReference type="AlphaFoldDB" id="A0A371D8W1"/>
<reference evidence="1 2" key="1">
    <citation type="journal article" date="2018" name="Biotechnol. Biofuels">
        <title>Integrative visual omics of the white-rot fungus Polyporus brumalis exposes the biotechnological potential of its oxidative enzymes for delignifying raw plant biomass.</title>
        <authorList>
            <person name="Miyauchi S."/>
            <person name="Rancon A."/>
            <person name="Drula E."/>
            <person name="Hage H."/>
            <person name="Chaduli D."/>
            <person name="Favel A."/>
            <person name="Grisel S."/>
            <person name="Henrissat B."/>
            <person name="Herpoel-Gimbert I."/>
            <person name="Ruiz-Duenas F.J."/>
            <person name="Chevret D."/>
            <person name="Hainaut M."/>
            <person name="Lin J."/>
            <person name="Wang M."/>
            <person name="Pangilinan J."/>
            <person name="Lipzen A."/>
            <person name="Lesage-Meessen L."/>
            <person name="Navarro D."/>
            <person name="Riley R."/>
            <person name="Grigoriev I.V."/>
            <person name="Zhou S."/>
            <person name="Raouche S."/>
            <person name="Rosso M.N."/>
        </authorList>
    </citation>
    <scope>NUCLEOTIDE SEQUENCE [LARGE SCALE GENOMIC DNA]</scope>
    <source>
        <strain evidence="1 2">BRFM 1820</strain>
    </source>
</reference>
<dbReference type="InterPro" id="IPR002347">
    <property type="entry name" value="SDR_fam"/>
</dbReference>
<sequence length="302" mass="32142">MVSYAVIGASRGIGLEYVRQLAGRQNAVVFAIVRDAQGSTHLNAIVSGLKNVHIFEGDVTDYRSLEVRTFNMPTAPAFILSRASMSAQRAAKQVRDVTGGTLDYLIHVAGRTDPETLYQALDDYSWVLTKTCHSPSMDALDEDCITAYKINTLGVIHGISAFLPLLRAGPTKNIVVLGSPAGDFRLTRAASIGDMAVYSVSKAGGLVAAMKYAVKLKSEGFCVVLLSPGLVDTTGTIPGELGAATGKALLDKWVAENSHGGPVAPCADPEESVRDQLKVIDSLKTSDNGRFLTYTGDDYVMP</sequence>
<dbReference type="Pfam" id="PF00106">
    <property type="entry name" value="adh_short"/>
    <property type="match status" value="1"/>
</dbReference>
<dbReference type="Gene3D" id="3.40.50.720">
    <property type="entry name" value="NAD(P)-binding Rossmann-like Domain"/>
    <property type="match status" value="1"/>
</dbReference>
<dbReference type="Proteomes" id="UP000256964">
    <property type="component" value="Unassembled WGS sequence"/>
</dbReference>
<protein>
    <submittedName>
        <fullName evidence="1">NAD(P)-binding protein</fullName>
    </submittedName>
</protein>
<dbReference type="GO" id="GO:0016616">
    <property type="term" value="F:oxidoreductase activity, acting on the CH-OH group of donors, NAD or NADP as acceptor"/>
    <property type="evidence" value="ECO:0007669"/>
    <property type="project" value="TreeGrafter"/>
</dbReference>
<proteinExistence type="predicted"/>
<dbReference type="PANTHER" id="PTHR45458">
    <property type="entry name" value="SHORT-CHAIN DEHYDROGENASE/REDUCTASE SDR"/>
    <property type="match status" value="1"/>
</dbReference>
<evidence type="ECO:0000313" key="2">
    <source>
        <dbReference type="Proteomes" id="UP000256964"/>
    </source>
</evidence>
<dbReference type="InterPro" id="IPR052184">
    <property type="entry name" value="SDR_enzymes"/>
</dbReference>
<name>A0A371D8W1_9APHY</name>